<evidence type="ECO:0000313" key="2">
    <source>
        <dbReference type="EMBL" id="KAK2962798.1"/>
    </source>
</evidence>
<gene>
    <name evidence="2" type="ORF">BLNAU_2233</name>
</gene>
<reference evidence="2 3" key="1">
    <citation type="journal article" date="2022" name="bioRxiv">
        <title>Genomics of Preaxostyla Flagellates Illuminates Evolutionary Transitions and the Path Towards Mitochondrial Loss.</title>
        <authorList>
            <person name="Novak L.V.F."/>
            <person name="Treitli S.C."/>
            <person name="Pyrih J."/>
            <person name="Halakuc P."/>
            <person name="Pipaliya S.V."/>
            <person name="Vacek V."/>
            <person name="Brzon O."/>
            <person name="Soukal P."/>
            <person name="Eme L."/>
            <person name="Dacks J.B."/>
            <person name="Karnkowska A."/>
            <person name="Elias M."/>
            <person name="Hampl V."/>
        </authorList>
    </citation>
    <scope>NUCLEOTIDE SEQUENCE [LARGE SCALE GENOMIC DNA]</scope>
    <source>
        <strain evidence="2">NAU3</strain>
        <tissue evidence="2">Gut</tissue>
    </source>
</reference>
<proteinExistence type="predicted"/>
<dbReference type="EMBL" id="JARBJD010000009">
    <property type="protein sequence ID" value="KAK2962798.1"/>
    <property type="molecule type" value="Genomic_DNA"/>
</dbReference>
<feature type="region of interest" description="Disordered" evidence="1">
    <location>
        <begin position="280"/>
        <end position="300"/>
    </location>
</feature>
<organism evidence="2 3">
    <name type="scientific">Blattamonas nauphoetae</name>
    <dbReference type="NCBI Taxonomy" id="2049346"/>
    <lineage>
        <taxon>Eukaryota</taxon>
        <taxon>Metamonada</taxon>
        <taxon>Preaxostyla</taxon>
        <taxon>Oxymonadida</taxon>
        <taxon>Blattamonas</taxon>
    </lineage>
</organism>
<evidence type="ECO:0000313" key="3">
    <source>
        <dbReference type="Proteomes" id="UP001281761"/>
    </source>
</evidence>
<comment type="caution">
    <text evidence="2">The sequence shown here is derived from an EMBL/GenBank/DDBJ whole genome shotgun (WGS) entry which is preliminary data.</text>
</comment>
<dbReference type="Proteomes" id="UP001281761">
    <property type="component" value="Unassembled WGS sequence"/>
</dbReference>
<accession>A0ABQ9YGG8</accession>
<sequence>MTEYVVLSPFPSVKDQESLSFLLNEAKARNITKIMISLNDLDNWDLISPMVKSDSLLSTGFIIGTYRIDPHPAEPSPEPRPFTRQEFNDLLDSFSSTLITAVYSLDVPISLLVVDCESLFSHFGELTEQSDLVQSVLTSLMHYLDYQITLNRIQSYGLTNISSEQLHHLMKFAKSIKIAPPSAVYYQQAHGVPSTNVLALQQWTFPPITIVPADPEEEEYQILWPPDALLLTDLMDLLPPEQEATFNSGQKLVHEEASRHHISPQVMLTTIALKHPLKPSFPITPPPSPAGGQPSDVPSSASLVRHAETHVESTDAMDDWKQSVIQWFNQIVNGVNGASDFPQDAAQLFFSGDHPRRNHNCAIF</sequence>
<protein>
    <submittedName>
        <fullName evidence="2">Uncharacterized protein</fullName>
    </submittedName>
</protein>
<evidence type="ECO:0000256" key="1">
    <source>
        <dbReference type="SAM" id="MobiDB-lite"/>
    </source>
</evidence>
<name>A0ABQ9YGG8_9EUKA</name>
<keyword evidence="3" id="KW-1185">Reference proteome</keyword>